<protein>
    <submittedName>
        <fullName evidence="3">Uncharacterized protein</fullName>
    </submittedName>
</protein>
<feature type="compositionally biased region" description="Basic and acidic residues" evidence="1">
    <location>
        <begin position="294"/>
        <end position="303"/>
    </location>
</feature>
<organism evidence="3 4">
    <name type="scientific">Conger conger</name>
    <name type="common">Conger eel</name>
    <name type="synonym">Muraena conger</name>
    <dbReference type="NCBI Taxonomy" id="82655"/>
    <lineage>
        <taxon>Eukaryota</taxon>
        <taxon>Metazoa</taxon>
        <taxon>Chordata</taxon>
        <taxon>Craniata</taxon>
        <taxon>Vertebrata</taxon>
        <taxon>Euteleostomi</taxon>
        <taxon>Actinopterygii</taxon>
        <taxon>Neopterygii</taxon>
        <taxon>Teleostei</taxon>
        <taxon>Anguilliformes</taxon>
        <taxon>Congridae</taxon>
        <taxon>Conger</taxon>
    </lineage>
</organism>
<dbReference type="AlphaFoldDB" id="A0A9Q1DHI7"/>
<accession>A0A9Q1DHI7</accession>
<proteinExistence type="predicted"/>
<evidence type="ECO:0000256" key="2">
    <source>
        <dbReference type="SAM" id="SignalP"/>
    </source>
</evidence>
<dbReference type="OrthoDB" id="8781657at2759"/>
<dbReference type="Proteomes" id="UP001152803">
    <property type="component" value="Unassembled WGS sequence"/>
</dbReference>
<evidence type="ECO:0000313" key="3">
    <source>
        <dbReference type="EMBL" id="KAJ8271235.1"/>
    </source>
</evidence>
<reference evidence="3" key="1">
    <citation type="journal article" date="2023" name="Science">
        <title>Genome structures resolve the early diversification of teleost fishes.</title>
        <authorList>
            <person name="Parey E."/>
            <person name="Louis A."/>
            <person name="Montfort J."/>
            <person name="Bouchez O."/>
            <person name="Roques C."/>
            <person name="Iampietro C."/>
            <person name="Lluch J."/>
            <person name="Castinel A."/>
            <person name="Donnadieu C."/>
            <person name="Desvignes T."/>
            <person name="Floi Bucao C."/>
            <person name="Jouanno E."/>
            <person name="Wen M."/>
            <person name="Mejri S."/>
            <person name="Dirks R."/>
            <person name="Jansen H."/>
            <person name="Henkel C."/>
            <person name="Chen W.J."/>
            <person name="Zahm M."/>
            <person name="Cabau C."/>
            <person name="Klopp C."/>
            <person name="Thompson A.W."/>
            <person name="Robinson-Rechavi M."/>
            <person name="Braasch I."/>
            <person name="Lecointre G."/>
            <person name="Bobe J."/>
            <person name="Postlethwait J.H."/>
            <person name="Berthelot C."/>
            <person name="Roest Crollius H."/>
            <person name="Guiguen Y."/>
        </authorList>
    </citation>
    <scope>NUCLEOTIDE SEQUENCE</scope>
    <source>
        <strain evidence="3">Concon-B</strain>
    </source>
</reference>
<keyword evidence="4" id="KW-1185">Reference proteome</keyword>
<feature type="compositionally biased region" description="Pro residues" evidence="1">
    <location>
        <begin position="259"/>
        <end position="270"/>
    </location>
</feature>
<feature type="compositionally biased region" description="Polar residues" evidence="1">
    <location>
        <begin position="304"/>
        <end position="313"/>
    </location>
</feature>
<comment type="caution">
    <text evidence="3">The sequence shown here is derived from an EMBL/GenBank/DDBJ whole genome shotgun (WGS) entry which is preliminary data.</text>
</comment>
<feature type="signal peptide" evidence="2">
    <location>
        <begin position="1"/>
        <end position="15"/>
    </location>
</feature>
<evidence type="ECO:0000313" key="4">
    <source>
        <dbReference type="Proteomes" id="UP001152803"/>
    </source>
</evidence>
<evidence type="ECO:0000256" key="1">
    <source>
        <dbReference type="SAM" id="MobiDB-lite"/>
    </source>
</evidence>
<name>A0A9Q1DHI7_CONCO</name>
<sequence length="417" mass="46268">MLVWILLATTFSVDGLRIENRTQLAYGRDLVIPLSRRAAVLYFSPLDTQFAPVAVWNVQDPGASQWRTGRSDGRRWMLEGVTYEDQGKYTQHDITNHILSSVILTVREERQYLDRHVNGSMSIPLRVPLADVGLSFRPEGMEENFSLVRLGKLDTTDSTYQDRLQLGLTRIVLEELNLQDSGQYELRDRHLNLVSSTRLRVSDSEDTSGNPYLGLLALLGVGGIFCCVRKKKCCKKKSPHIQGEAQSPDQPNGEGQPSMYPPPSPGPQPQWNPGYQTAGYTPVMYSAPPTASEPVKEDQKEATTPDTQTAANTEDSDGTQKPPSSPLPVSSDCLHSSAQGIQFQIDKGDRTKDSSTHNPWAAEPQRPPTSCRASLPVCRSLRATIPGSLPLPATWRPWIVTAFWPTVEYTVYIECTG</sequence>
<feature type="region of interest" description="Disordered" evidence="1">
    <location>
        <begin position="238"/>
        <end position="333"/>
    </location>
</feature>
<keyword evidence="2" id="KW-0732">Signal</keyword>
<dbReference type="EMBL" id="JAFJMO010000007">
    <property type="protein sequence ID" value="KAJ8271235.1"/>
    <property type="molecule type" value="Genomic_DNA"/>
</dbReference>
<feature type="chain" id="PRO_5040113000" evidence="2">
    <location>
        <begin position="16"/>
        <end position="417"/>
    </location>
</feature>
<gene>
    <name evidence="3" type="ORF">COCON_G00100940</name>
</gene>
<feature type="region of interest" description="Disordered" evidence="1">
    <location>
        <begin position="347"/>
        <end position="371"/>
    </location>
</feature>